<evidence type="ECO:0000256" key="2">
    <source>
        <dbReference type="ARBA" id="ARBA00022670"/>
    </source>
</evidence>
<reference evidence="6 7" key="2">
    <citation type="submission" date="2013-11" db="EMBL/GenBank/DDBJ databases">
        <title>The Genome Sequence of Phytophthora parasitica INRA-310.</title>
        <authorList>
            <consortium name="The Broad Institute Genomics Platform"/>
            <person name="Russ C."/>
            <person name="Tyler B."/>
            <person name="Panabieres F."/>
            <person name="Shan W."/>
            <person name="Tripathy S."/>
            <person name="Grunwald N."/>
            <person name="Machado M."/>
            <person name="Johnson C.S."/>
            <person name="Arredondo F."/>
            <person name="Hong C."/>
            <person name="Coffey M."/>
            <person name="Young S.K."/>
            <person name="Zeng Q."/>
            <person name="Gargeya S."/>
            <person name="Fitzgerald M."/>
            <person name="Abouelleil A."/>
            <person name="Alvarado L."/>
            <person name="Chapman S.B."/>
            <person name="Gainer-Dewar J."/>
            <person name="Goldberg J."/>
            <person name="Griggs A."/>
            <person name="Gujja S."/>
            <person name="Hansen M."/>
            <person name="Howarth C."/>
            <person name="Imamovic A."/>
            <person name="Ireland A."/>
            <person name="Larimer J."/>
            <person name="McCowan C."/>
            <person name="Murphy C."/>
            <person name="Pearson M."/>
            <person name="Poon T.W."/>
            <person name="Priest M."/>
            <person name="Roberts A."/>
            <person name="Saif S."/>
            <person name="Shea T."/>
            <person name="Sykes S."/>
            <person name="Wortman J."/>
            <person name="Nusbaum C."/>
            <person name="Birren B."/>
        </authorList>
    </citation>
    <scope>NUCLEOTIDE SEQUENCE [LARGE SCALE GENOMIC DNA]</scope>
    <source>
        <strain evidence="6 7">INRA-310</strain>
    </source>
</reference>
<dbReference type="AlphaFoldDB" id="W2QMZ5"/>
<dbReference type="Gene3D" id="3.40.395.10">
    <property type="entry name" value="Adenoviral Proteinase, Chain A"/>
    <property type="match status" value="1"/>
</dbReference>
<accession>W2QMZ5</accession>
<dbReference type="PANTHER" id="PTHR31569">
    <property type="entry name" value="SWIM-TYPE DOMAIN-CONTAINING PROTEIN"/>
    <property type="match status" value="1"/>
</dbReference>
<gene>
    <name evidence="6" type="ORF">PPTG_22243</name>
</gene>
<sequence length="820" mass="93687">MADQAREEEEARTAEAVRRASVEASRTRAQKSRAMKIGREEKEGVDVSTESGPNEATTADATTDIQHSDDGDEHEDEEDSASASEEEKDAVVHSDTRGKKKRPASDGGDDDDGEVDGVTVPSFQTDHKTWALFEESLQEYMRTTKQVLVVSETVSTKRRNQDLRKQTRYQGLPDSQIPLVPEEMNPFQRRYICTHGWAERERSKGKRKVYKLRRTDCPFQFLAQMVRTKGQWGISLKREVYRHNHPISSDIYMSYPGIRQVSSRSPLMPGIELLVESDAKNSSIYDYIRRNSDHRVTMDDVRNLVARVRQSGRTLSDDDAVAETVVNFNLENPRNLTCAMYDNFPEVLQMDCTHKTNKYNYQLLSLVAMDQFGHGQPVQYSMLETTSDWHMAKCLDHFKRANEHWRLVCIVIVDKDLCEVDAIRRKLPEARVLLCHFHVIKWLHEMVRCGKYGSYALDVADQLKHLITNMTYARTEGDYKANRDEFKAVACRDGVSTLWEYFVENWDSCADMWVMLHRVDLPHFNNHTNNRVESLFGKIKQNVKSHVSMHSQSTSSIVAVIPTIGKFTREQLEAMRWVWNLHKVCDSGKKCASWVLTTVKQVVDADSKVGGMAMELLENWPYSKLAGVGFDYAYAGLYCFRIGCWLSDDSILAFTQLLRTEYGNNATVFLQSVSSSIVDTGDVVTDVISVITLVKIRECLDNDLTGYIFLPVNFDTNHWACLVINKLKKEIVVYDSMNKRKIGKILKLMAREIDGGLLDSAFKHLTMTTPRQKDGDSCGIFVCLQFWRQVSNAAPTDVSSRGLVRVRWEMLQALMNQKAQ</sequence>
<feature type="region of interest" description="Disordered" evidence="4">
    <location>
        <begin position="1"/>
        <end position="121"/>
    </location>
</feature>
<dbReference type="InterPro" id="IPR003653">
    <property type="entry name" value="Peptidase_C48_C"/>
</dbReference>
<dbReference type="Pfam" id="PF21056">
    <property type="entry name" value="ZSWIM1-3_RNaseH-like"/>
    <property type="match status" value="1"/>
</dbReference>
<evidence type="ECO:0000256" key="3">
    <source>
        <dbReference type="ARBA" id="ARBA00022801"/>
    </source>
</evidence>
<evidence type="ECO:0000256" key="1">
    <source>
        <dbReference type="ARBA" id="ARBA00005234"/>
    </source>
</evidence>
<keyword evidence="2" id="KW-0645">Protease</keyword>
<evidence type="ECO:0000259" key="5">
    <source>
        <dbReference type="PROSITE" id="PS50600"/>
    </source>
</evidence>
<feature type="compositionally biased region" description="Basic and acidic residues" evidence="4">
    <location>
        <begin position="9"/>
        <end position="21"/>
    </location>
</feature>
<evidence type="ECO:0000256" key="4">
    <source>
        <dbReference type="SAM" id="MobiDB-lite"/>
    </source>
</evidence>
<feature type="domain" description="Ubiquitin-like protease family profile" evidence="5">
    <location>
        <begin position="630"/>
        <end position="789"/>
    </location>
</feature>
<reference evidence="7" key="1">
    <citation type="submission" date="2011-12" db="EMBL/GenBank/DDBJ databases">
        <authorList>
            <consortium name="The Broad Institute Genome Sequencing Platform"/>
            <person name="Russ C."/>
            <person name="Tyler B."/>
            <person name="Panabieres F."/>
            <person name="Shan W."/>
            <person name="Tripathy S."/>
            <person name="Grunwald N."/>
            <person name="Machado M."/>
            <person name="Young S.K."/>
            <person name="Zeng Q."/>
            <person name="Gargeya S."/>
            <person name="Fitzgerald M."/>
            <person name="Haas B."/>
            <person name="Abouelleil A."/>
            <person name="Alvarado L."/>
            <person name="Arachchi H.M."/>
            <person name="Berlin A."/>
            <person name="Chapman S.B."/>
            <person name="Gearin G."/>
            <person name="Goldberg J."/>
            <person name="Griggs A."/>
            <person name="Gujja S."/>
            <person name="Hansen M."/>
            <person name="Heiman D."/>
            <person name="Howarth C."/>
            <person name="Larimer J."/>
            <person name="Lui A."/>
            <person name="MacDonald P.J.P."/>
            <person name="McCowen C."/>
            <person name="Montmayeur A."/>
            <person name="Murphy C."/>
            <person name="Neiman D."/>
            <person name="Pearson M."/>
            <person name="Priest M."/>
            <person name="Roberts A."/>
            <person name="Saif S."/>
            <person name="Shea T."/>
            <person name="Sisk P."/>
            <person name="Stolte C."/>
            <person name="Sykes S."/>
            <person name="Wortman J."/>
            <person name="Nusbaum C."/>
            <person name="Birren B."/>
        </authorList>
    </citation>
    <scope>NUCLEOTIDE SEQUENCE [LARGE SCALE GENOMIC DNA]</scope>
    <source>
        <strain evidence="7">INRA-310</strain>
    </source>
</reference>
<dbReference type="Proteomes" id="UP000018817">
    <property type="component" value="Unassembled WGS sequence"/>
</dbReference>
<dbReference type="PANTHER" id="PTHR31569:SF4">
    <property type="entry name" value="SWIM-TYPE DOMAIN-CONTAINING PROTEIN"/>
    <property type="match status" value="1"/>
</dbReference>
<dbReference type="PROSITE" id="PS50600">
    <property type="entry name" value="ULP_PROTEASE"/>
    <property type="match status" value="1"/>
</dbReference>
<dbReference type="OMA" id="YTRESAP"/>
<dbReference type="GeneID" id="20190842"/>
<dbReference type="STRING" id="761204.W2QMZ5"/>
<feature type="compositionally biased region" description="Polar residues" evidence="4">
    <location>
        <begin position="48"/>
        <end position="65"/>
    </location>
</feature>
<keyword evidence="3" id="KW-0378">Hydrolase</keyword>
<dbReference type="SUPFAM" id="SSF54001">
    <property type="entry name" value="Cysteine proteinases"/>
    <property type="match status" value="1"/>
</dbReference>
<name>W2QMZ5_PHYN3</name>
<proteinExistence type="inferred from homology"/>
<evidence type="ECO:0000313" key="7">
    <source>
        <dbReference type="Proteomes" id="UP000018817"/>
    </source>
</evidence>
<feature type="compositionally biased region" description="Acidic residues" evidence="4">
    <location>
        <begin position="70"/>
        <end position="88"/>
    </location>
</feature>
<dbReference type="RefSeq" id="XP_008901072.1">
    <property type="nucleotide sequence ID" value="XM_008902824.1"/>
</dbReference>
<organism evidence="6 7">
    <name type="scientific">Phytophthora nicotianae (strain INRA-310)</name>
    <name type="common">Phytophthora parasitica</name>
    <dbReference type="NCBI Taxonomy" id="761204"/>
    <lineage>
        <taxon>Eukaryota</taxon>
        <taxon>Sar</taxon>
        <taxon>Stramenopiles</taxon>
        <taxon>Oomycota</taxon>
        <taxon>Peronosporomycetes</taxon>
        <taxon>Peronosporales</taxon>
        <taxon>Peronosporaceae</taxon>
        <taxon>Phytophthora</taxon>
    </lineage>
</organism>
<dbReference type="VEuPathDB" id="FungiDB:PPTG_22243"/>
<dbReference type="Pfam" id="PF02902">
    <property type="entry name" value="Peptidase_C48"/>
    <property type="match status" value="1"/>
</dbReference>
<dbReference type="InterPro" id="IPR048324">
    <property type="entry name" value="ZSWIM1-3_RNaseH-like"/>
</dbReference>
<dbReference type="InterPro" id="IPR038765">
    <property type="entry name" value="Papain-like_cys_pep_sf"/>
</dbReference>
<comment type="similarity">
    <text evidence="1">Belongs to the peptidase C48 family.</text>
</comment>
<dbReference type="GO" id="GO:0008234">
    <property type="term" value="F:cysteine-type peptidase activity"/>
    <property type="evidence" value="ECO:0007669"/>
    <property type="project" value="InterPro"/>
</dbReference>
<evidence type="ECO:0000313" key="6">
    <source>
        <dbReference type="EMBL" id="ETN13620.1"/>
    </source>
</evidence>
<protein>
    <recommendedName>
        <fullName evidence="5">Ubiquitin-like protease family profile domain-containing protein</fullName>
    </recommendedName>
</protein>
<dbReference type="GO" id="GO:0006508">
    <property type="term" value="P:proteolysis"/>
    <property type="evidence" value="ECO:0007669"/>
    <property type="project" value="UniProtKB-KW"/>
</dbReference>
<dbReference type="InterPro" id="IPR052579">
    <property type="entry name" value="Zinc_finger_SWIM"/>
</dbReference>
<dbReference type="EMBL" id="KI669574">
    <property type="protein sequence ID" value="ETN13620.1"/>
    <property type="molecule type" value="Genomic_DNA"/>
</dbReference>